<proteinExistence type="predicted"/>
<dbReference type="Proteomes" id="UP000189670">
    <property type="component" value="Unassembled WGS sequence"/>
</dbReference>
<name>A0A1V1NU72_9BACT</name>
<organism evidence="1 2">
    <name type="scientific">Candidatus Magnetoglobus multicellularis str. Araruama</name>
    <dbReference type="NCBI Taxonomy" id="890399"/>
    <lineage>
        <taxon>Bacteria</taxon>
        <taxon>Pseudomonadati</taxon>
        <taxon>Thermodesulfobacteriota</taxon>
        <taxon>Desulfobacteria</taxon>
        <taxon>Desulfobacterales</taxon>
        <taxon>Desulfobacteraceae</taxon>
        <taxon>Candidatus Magnetoglobus</taxon>
    </lineage>
</organism>
<dbReference type="Gene3D" id="3.40.50.1460">
    <property type="match status" value="1"/>
</dbReference>
<evidence type="ECO:0000313" key="1">
    <source>
        <dbReference type="EMBL" id="ETR66115.1"/>
    </source>
</evidence>
<dbReference type="InterPro" id="IPR001096">
    <property type="entry name" value="Peptidase_C13"/>
</dbReference>
<gene>
    <name evidence="1" type="ORF">OMM_05796</name>
</gene>
<dbReference type="EMBL" id="ATBP01002221">
    <property type="protein sequence ID" value="ETR66115.1"/>
    <property type="molecule type" value="Genomic_DNA"/>
</dbReference>
<dbReference type="GO" id="GO:0006508">
    <property type="term" value="P:proteolysis"/>
    <property type="evidence" value="ECO:0007669"/>
    <property type="project" value="InterPro"/>
</dbReference>
<dbReference type="AlphaFoldDB" id="A0A1V1NU72"/>
<evidence type="ECO:0008006" key="3">
    <source>
        <dbReference type="Google" id="ProtNLM"/>
    </source>
</evidence>
<dbReference type="GO" id="GO:0008233">
    <property type="term" value="F:peptidase activity"/>
    <property type="evidence" value="ECO:0007669"/>
    <property type="project" value="InterPro"/>
</dbReference>
<evidence type="ECO:0000313" key="2">
    <source>
        <dbReference type="Proteomes" id="UP000189670"/>
    </source>
</evidence>
<comment type="caution">
    <text evidence="1">The sequence shown here is derived from an EMBL/GenBank/DDBJ whole genome shotgun (WGS) entry which is preliminary data.</text>
</comment>
<sequence length="237" mass="27023">MYISDHSYNYDFNGDGIAEIIVDDHDPSTTDIQSYLESFYQNHETPLLNEKSRLIIYFTDHGGQGNIKIGKGIYLSADIFDEWLDQLQAATHCQVVVIIEACYSGTFISPLTPDSDQRRVLISSSNTGISHDEETGAKSFSQFLINGIYHGNSLKKSFDDACQKLKSYLLFTYQTPLLIDGQNESYAETFYIAGSFKKKTPFLKFWKQPPIQQLMPDCTRFLPEQVTLKVKYMFGQI</sequence>
<reference evidence="2" key="1">
    <citation type="submission" date="2012-11" db="EMBL/GenBank/DDBJ databases">
        <authorList>
            <person name="Lucero-Rivera Y.E."/>
            <person name="Tovar-Ramirez D."/>
        </authorList>
    </citation>
    <scope>NUCLEOTIDE SEQUENCE [LARGE SCALE GENOMIC DNA]</scope>
    <source>
        <strain evidence="2">Araruama</strain>
    </source>
</reference>
<dbReference type="Pfam" id="PF01650">
    <property type="entry name" value="Peptidase_C13"/>
    <property type="match status" value="1"/>
</dbReference>
<protein>
    <recommendedName>
        <fullName evidence="3">Peptidase C13 family protein</fullName>
    </recommendedName>
</protein>
<accession>A0A1V1NU72</accession>